<evidence type="ECO:0000256" key="1">
    <source>
        <dbReference type="ARBA" id="ARBA00008779"/>
    </source>
</evidence>
<accession>A0ABS1HES4</accession>
<keyword evidence="4" id="KW-0106">Calcium</keyword>
<evidence type="ECO:0000313" key="6">
    <source>
        <dbReference type="EMBL" id="MBK3516174.1"/>
    </source>
</evidence>
<sequence>MSWFGKIIVGFIKAFIFFGFCCGIENVSAQTEQQPNIIWIMAEDIGPDIECYGMPAVKTPELNRLAESGLLFTNAYCTNSICSPSRSAMMTGVHQNKINAQHHRSNRDVNLDQTVQPFTYHLRNAGYTCILGHHAVMKKGRKIDVNYKHKAIGEWDGVNDFGLFDKFDRFNKDDQPFFNQIQLVVTHRGDWWDEVRQKSKYKVNPDSVIMPPYMADDSIVRLDWAKYLDQLEYMDNEVGMIVQELKEKGLYENTVIIFIGDNGRCNIRGKGYLFDPGLHIPLIVHWPEGIASGALREELVSTTDITATILDLAGAEMPKYLTGQSFMQDDFEREYVYSARDLWDEVKEQSRSLYDGQHKYIRNDMPEQPYDATQAYLEFYRPALHVMRKLKQAGQLNPVQALFFENDKPKEQLFDLKNDPHEQFNLALQPHYEELLVKMRKELQKKELEMTSADDTFWPIQPKSVETLKWVKAQYPLEYQEMLNGKEIGFQKYSKLYKQYNQKK</sequence>
<dbReference type="Pfam" id="PF00884">
    <property type="entry name" value="Sulfatase"/>
    <property type="match status" value="1"/>
</dbReference>
<dbReference type="Proteomes" id="UP000605676">
    <property type="component" value="Unassembled WGS sequence"/>
</dbReference>
<dbReference type="InterPro" id="IPR017850">
    <property type="entry name" value="Alkaline_phosphatase_core_sf"/>
</dbReference>
<feature type="domain" description="Sulfatase N-terminal" evidence="5">
    <location>
        <begin position="35"/>
        <end position="315"/>
    </location>
</feature>
<keyword evidence="3" id="KW-0378">Hydrolase</keyword>
<evidence type="ECO:0000259" key="5">
    <source>
        <dbReference type="Pfam" id="PF00884"/>
    </source>
</evidence>
<proteinExistence type="inferred from homology"/>
<name>A0ABS1HES4_9BACT</name>
<dbReference type="InterPro" id="IPR050738">
    <property type="entry name" value="Sulfatase"/>
</dbReference>
<protein>
    <submittedName>
        <fullName evidence="6">Sulfatase</fullName>
    </submittedName>
</protein>
<organism evidence="6 7">
    <name type="scientific">Carboxylicivirga marina</name>
    <dbReference type="NCBI Taxonomy" id="2800988"/>
    <lineage>
        <taxon>Bacteria</taxon>
        <taxon>Pseudomonadati</taxon>
        <taxon>Bacteroidota</taxon>
        <taxon>Bacteroidia</taxon>
        <taxon>Marinilabiliales</taxon>
        <taxon>Marinilabiliaceae</taxon>
        <taxon>Carboxylicivirga</taxon>
    </lineage>
</organism>
<evidence type="ECO:0000256" key="3">
    <source>
        <dbReference type="ARBA" id="ARBA00022801"/>
    </source>
</evidence>
<dbReference type="PANTHER" id="PTHR42693">
    <property type="entry name" value="ARYLSULFATASE FAMILY MEMBER"/>
    <property type="match status" value="1"/>
</dbReference>
<dbReference type="PANTHER" id="PTHR42693:SF53">
    <property type="entry name" value="ENDO-4-O-SULFATASE"/>
    <property type="match status" value="1"/>
</dbReference>
<dbReference type="CDD" id="cd16027">
    <property type="entry name" value="SGSH"/>
    <property type="match status" value="1"/>
</dbReference>
<comment type="caution">
    <text evidence="6">The sequence shown here is derived from an EMBL/GenBank/DDBJ whole genome shotgun (WGS) entry which is preliminary data.</text>
</comment>
<evidence type="ECO:0000256" key="2">
    <source>
        <dbReference type="ARBA" id="ARBA00022723"/>
    </source>
</evidence>
<dbReference type="PROSITE" id="PS00523">
    <property type="entry name" value="SULFATASE_1"/>
    <property type="match status" value="1"/>
</dbReference>
<keyword evidence="7" id="KW-1185">Reference proteome</keyword>
<comment type="similarity">
    <text evidence="1">Belongs to the sulfatase family.</text>
</comment>
<evidence type="ECO:0000313" key="7">
    <source>
        <dbReference type="Proteomes" id="UP000605676"/>
    </source>
</evidence>
<dbReference type="Gene3D" id="3.40.720.10">
    <property type="entry name" value="Alkaline Phosphatase, subunit A"/>
    <property type="match status" value="1"/>
</dbReference>
<reference evidence="6 7" key="1">
    <citation type="submission" date="2021-01" db="EMBL/GenBank/DDBJ databases">
        <title>Carboxyliciviraga sp.nov., isolated from coastal sediments.</title>
        <authorList>
            <person name="Lu D."/>
            <person name="Zhang T."/>
        </authorList>
    </citation>
    <scope>NUCLEOTIDE SEQUENCE [LARGE SCALE GENOMIC DNA]</scope>
    <source>
        <strain evidence="6 7">N1Y132</strain>
    </source>
</reference>
<dbReference type="EMBL" id="JAENRR010000003">
    <property type="protein sequence ID" value="MBK3516174.1"/>
    <property type="molecule type" value="Genomic_DNA"/>
</dbReference>
<gene>
    <name evidence="6" type="ORF">JIV24_02400</name>
</gene>
<evidence type="ECO:0000256" key="4">
    <source>
        <dbReference type="ARBA" id="ARBA00022837"/>
    </source>
</evidence>
<dbReference type="InterPro" id="IPR024607">
    <property type="entry name" value="Sulfatase_CS"/>
</dbReference>
<dbReference type="InterPro" id="IPR000917">
    <property type="entry name" value="Sulfatase_N"/>
</dbReference>
<keyword evidence="2" id="KW-0479">Metal-binding</keyword>
<dbReference type="RefSeq" id="WP_200463405.1">
    <property type="nucleotide sequence ID" value="NZ_JAENRR010000003.1"/>
</dbReference>
<dbReference type="SUPFAM" id="SSF53649">
    <property type="entry name" value="Alkaline phosphatase-like"/>
    <property type="match status" value="1"/>
</dbReference>